<reference evidence="2" key="1">
    <citation type="submission" date="2014-09" db="EMBL/GenBank/DDBJ databases">
        <authorList>
            <person name="Sharma Rahul"/>
            <person name="Thines Marco"/>
        </authorList>
    </citation>
    <scope>NUCLEOTIDE SEQUENCE [LARGE SCALE GENOMIC DNA]</scope>
</reference>
<organism evidence="1 2">
    <name type="scientific">Plasmopara halstedii</name>
    <name type="common">Downy mildew of sunflower</name>
    <dbReference type="NCBI Taxonomy" id="4781"/>
    <lineage>
        <taxon>Eukaryota</taxon>
        <taxon>Sar</taxon>
        <taxon>Stramenopiles</taxon>
        <taxon>Oomycota</taxon>
        <taxon>Peronosporomycetes</taxon>
        <taxon>Peronosporales</taxon>
        <taxon>Peronosporaceae</taxon>
        <taxon>Plasmopara</taxon>
    </lineage>
</organism>
<keyword evidence="2" id="KW-1185">Reference proteome</keyword>
<dbReference type="AlphaFoldDB" id="A0A0P1ARL8"/>
<proteinExistence type="predicted"/>
<protein>
    <submittedName>
        <fullName evidence="1">Uncharacterized protein</fullName>
    </submittedName>
</protein>
<dbReference type="Proteomes" id="UP000054928">
    <property type="component" value="Unassembled WGS sequence"/>
</dbReference>
<evidence type="ECO:0000313" key="1">
    <source>
        <dbReference type="EMBL" id="CEG44244.1"/>
    </source>
</evidence>
<dbReference type="EMBL" id="CCYD01001013">
    <property type="protein sequence ID" value="CEG44244.1"/>
    <property type="molecule type" value="Genomic_DNA"/>
</dbReference>
<evidence type="ECO:0000313" key="2">
    <source>
        <dbReference type="Proteomes" id="UP000054928"/>
    </source>
</evidence>
<accession>A0A0P1ARL8</accession>
<dbReference type="GeneID" id="36395059"/>
<name>A0A0P1ARL8_PLAHL</name>
<sequence>MSVFYAQDALIFVSVSMRLVLALHATEPVPRIARKVFYEPVRPTPGLLRNLI</sequence>
<dbReference type="RefSeq" id="XP_024580613.1">
    <property type="nucleotide sequence ID" value="XM_024730324.1"/>
</dbReference>